<gene>
    <name evidence="2" type="ORF">DI536_29175</name>
</gene>
<proteinExistence type="predicted"/>
<protein>
    <submittedName>
        <fullName evidence="2">Uncharacterized protein</fullName>
    </submittedName>
</protein>
<evidence type="ECO:0000313" key="2">
    <source>
        <dbReference type="EMBL" id="PZR06944.1"/>
    </source>
</evidence>
<dbReference type="Gene3D" id="2.130.10.10">
    <property type="entry name" value="YVTN repeat-like/Quinoprotein amine dehydrogenase"/>
    <property type="match status" value="1"/>
</dbReference>
<reference evidence="2 3" key="1">
    <citation type="submission" date="2017-08" db="EMBL/GenBank/DDBJ databases">
        <title>Infants hospitalized years apart are colonized by the same room-sourced microbial strains.</title>
        <authorList>
            <person name="Brooks B."/>
            <person name="Olm M.R."/>
            <person name="Firek B.A."/>
            <person name="Baker R."/>
            <person name="Thomas B.C."/>
            <person name="Morowitz M.J."/>
            <person name="Banfield J.F."/>
        </authorList>
    </citation>
    <scope>NUCLEOTIDE SEQUENCE [LARGE SCALE GENOMIC DNA]</scope>
    <source>
        <strain evidence="2">S2_003_000_R2_14</strain>
    </source>
</reference>
<dbReference type="Pfam" id="PF00526">
    <property type="entry name" value="Dicty_CTDC"/>
    <property type="match status" value="1"/>
</dbReference>
<organism evidence="2 3">
    <name type="scientific">Archangium gephyra</name>
    <dbReference type="NCBI Taxonomy" id="48"/>
    <lineage>
        <taxon>Bacteria</taxon>
        <taxon>Pseudomonadati</taxon>
        <taxon>Myxococcota</taxon>
        <taxon>Myxococcia</taxon>
        <taxon>Myxococcales</taxon>
        <taxon>Cystobacterineae</taxon>
        <taxon>Archangiaceae</taxon>
        <taxon>Archangium</taxon>
    </lineage>
</organism>
<dbReference type="AlphaFoldDB" id="A0A2W5UUG8"/>
<evidence type="ECO:0000313" key="3">
    <source>
        <dbReference type="Proteomes" id="UP000249061"/>
    </source>
</evidence>
<accession>A0A2W5UUG8</accession>
<dbReference type="SUPFAM" id="SSF50998">
    <property type="entry name" value="Quinoprotein alcohol dehydrogenase-like"/>
    <property type="match status" value="1"/>
</dbReference>
<feature type="compositionally biased region" description="Basic residues" evidence="1">
    <location>
        <begin position="1"/>
        <end position="10"/>
    </location>
</feature>
<dbReference type="InterPro" id="IPR015943">
    <property type="entry name" value="WD40/YVTN_repeat-like_dom_sf"/>
</dbReference>
<evidence type="ECO:0000256" key="1">
    <source>
        <dbReference type="SAM" id="MobiDB-lite"/>
    </source>
</evidence>
<dbReference type="InterPro" id="IPR011047">
    <property type="entry name" value="Quinoprotein_ADH-like_sf"/>
</dbReference>
<comment type="caution">
    <text evidence="2">The sequence shown here is derived from an EMBL/GenBank/DDBJ whole genome shotgun (WGS) entry which is preliminary data.</text>
</comment>
<dbReference type="Proteomes" id="UP000249061">
    <property type="component" value="Unassembled WGS sequence"/>
</dbReference>
<dbReference type="InterPro" id="IPR001673">
    <property type="entry name" value="S_mold_repeat"/>
</dbReference>
<name>A0A2W5UUG8_9BACT</name>
<dbReference type="EMBL" id="QFQP01000035">
    <property type="protein sequence ID" value="PZR06944.1"/>
    <property type="molecule type" value="Genomic_DNA"/>
</dbReference>
<sequence length="626" mass="65606">MGRSSRHRGRDARERRAPLHRSGVDDFGPFELDASRVVSGGDAAQLEVTFVAVAVGVVDGVLKVSAEGQSIDVPLHAEAREVPPCVASDCHVATFDPALGACVEVVGDEGAACGRDDACVLNGACRAGECVGDARDCDDGNVCTTDTCSASRGCLHAERSCEASTNPCQVPVCDPVSGCGVAPAVDGASCGPNDCTTAHVCIAGACVERPSPDGSQCGAPPSCRAPSTCSSGACVAGPAIVQQPAWRYVPDPGHHLSFLGHVDNDGNVYAVETWLTDDTGEQDALLTELLSFSPTGSLRFRRDVTRGCEACRHGVDFAIDTPGRRLFMKVRKELIAFSLSDGQELWRLDVTSGVPVYEPLPSGLGSFSISAPLLIGSDGVGVPVLEGQGSHHGYVRVYDRASGTLRWQFHRKGHLYGPGVTAAGELWLSTADCWAPAGEMARVAPDGTTLSTRFISWTPSIYGDRSAYGYFDGKTQRLDDAYTFHDLSPALGQPYASGATYVSGDQFVFLDQQRDTVASVNLAAGTRTNITEARAVTAVRLLRSGGIGWAGQVSDGGYVRAISADGGSLYDCEVSAPPNGSMSFVQGRLYAGSDGTLVVYETPGLDASPRGWVSDRGSPERGGRAR</sequence>
<feature type="region of interest" description="Disordered" evidence="1">
    <location>
        <begin position="1"/>
        <end position="20"/>
    </location>
</feature>